<sequence>MAKYCDGRAPFPDPAPRLPPPSTSISGRAPFSGGASPPIPSPPLSLVPCPCVPPPLGPSVHLAAVVAIAVLPSLVGGNGTAGGGTDGDPKAVFS</sequence>
<evidence type="ECO:0000313" key="2">
    <source>
        <dbReference type="EMBL" id="KAG2650004.1"/>
    </source>
</evidence>
<gene>
    <name evidence="2" type="ORF">PVAP13_1NG183919</name>
</gene>
<organism evidence="2 3">
    <name type="scientific">Panicum virgatum</name>
    <name type="common">Blackwell switchgrass</name>
    <dbReference type="NCBI Taxonomy" id="38727"/>
    <lineage>
        <taxon>Eukaryota</taxon>
        <taxon>Viridiplantae</taxon>
        <taxon>Streptophyta</taxon>
        <taxon>Embryophyta</taxon>
        <taxon>Tracheophyta</taxon>
        <taxon>Spermatophyta</taxon>
        <taxon>Magnoliopsida</taxon>
        <taxon>Liliopsida</taxon>
        <taxon>Poales</taxon>
        <taxon>Poaceae</taxon>
        <taxon>PACMAD clade</taxon>
        <taxon>Panicoideae</taxon>
        <taxon>Panicodae</taxon>
        <taxon>Paniceae</taxon>
        <taxon>Panicinae</taxon>
        <taxon>Panicum</taxon>
        <taxon>Panicum sect. Hiantes</taxon>
    </lineage>
</organism>
<comment type="caution">
    <text evidence="2">The sequence shown here is derived from an EMBL/GenBank/DDBJ whole genome shotgun (WGS) entry which is preliminary data.</text>
</comment>
<dbReference type="Proteomes" id="UP000823388">
    <property type="component" value="Chromosome 1N"/>
</dbReference>
<protein>
    <submittedName>
        <fullName evidence="2">Uncharacterized protein</fullName>
    </submittedName>
</protein>
<evidence type="ECO:0000313" key="3">
    <source>
        <dbReference type="Proteomes" id="UP000823388"/>
    </source>
</evidence>
<proteinExistence type="predicted"/>
<dbReference type="AlphaFoldDB" id="A0A8T0WY07"/>
<feature type="compositionally biased region" description="Pro residues" evidence="1">
    <location>
        <begin position="11"/>
        <end position="22"/>
    </location>
</feature>
<evidence type="ECO:0000256" key="1">
    <source>
        <dbReference type="SAM" id="MobiDB-lite"/>
    </source>
</evidence>
<keyword evidence="3" id="KW-1185">Reference proteome</keyword>
<feature type="region of interest" description="Disordered" evidence="1">
    <location>
        <begin position="1"/>
        <end position="37"/>
    </location>
</feature>
<dbReference type="EMBL" id="CM029038">
    <property type="protein sequence ID" value="KAG2650004.1"/>
    <property type="molecule type" value="Genomic_DNA"/>
</dbReference>
<name>A0A8T0WY07_PANVG</name>
<reference evidence="2 3" key="1">
    <citation type="submission" date="2020-05" db="EMBL/GenBank/DDBJ databases">
        <title>WGS assembly of Panicum virgatum.</title>
        <authorList>
            <person name="Lovell J.T."/>
            <person name="Jenkins J."/>
            <person name="Shu S."/>
            <person name="Juenger T.E."/>
            <person name="Schmutz J."/>
        </authorList>
    </citation>
    <scope>NUCLEOTIDE SEQUENCE [LARGE SCALE GENOMIC DNA]</scope>
    <source>
        <strain evidence="3">cv. AP13</strain>
    </source>
</reference>
<accession>A0A8T0WY07</accession>